<reference evidence="1 2" key="2">
    <citation type="journal article" date="2019" name="Int. J. Syst. Evol. Microbiol.">
        <title>Anaerobacillus isosaccharinicus sp. nov., an alkaliphilic bacterium which degrades isosaccharinic acid.</title>
        <authorList>
            <person name="Bassil N.M."/>
            <person name="Lloyd J.R."/>
        </authorList>
    </citation>
    <scope>NUCLEOTIDE SEQUENCE [LARGE SCALE GENOMIC DNA]</scope>
    <source>
        <strain evidence="1 2">NB2006</strain>
    </source>
</reference>
<reference evidence="1 2" key="1">
    <citation type="journal article" date="2017" name="Genome Announc.">
        <title>Draft Genome Sequences of Four Alkaliphilic Bacteria Belonging to the Anaerobacillus Genus.</title>
        <authorList>
            <person name="Bassil N.M."/>
            <person name="Lloyd J.R."/>
        </authorList>
    </citation>
    <scope>NUCLEOTIDE SEQUENCE [LARGE SCALE GENOMIC DNA]</scope>
    <source>
        <strain evidence="1 2">NB2006</strain>
    </source>
</reference>
<dbReference type="GO" id="GO:0003677">
    <property type="term" value="F:DNA binding"/>
    <property type="evidence" value="ECO:0007669"/>
    <property type="project" value="InterPro"/>
</dbReference>
<keyword evidence="2" id="KW-1185">Reference proteome</keyword>
<sequence length="59" mass="6912">MLDKDNYCNVILKERLKELRRKNNLTQEEVAKKIGIPRSVNGHIIPDSHFHFNPGENLK</sequence>
<dbReference type="Proteomes" id="UP000180175">
    <property type="component" value="Chromosome"/>
</dbReference>
<evidence type="ECO:0000313" key="1">
    <source>
        <dbReference type="EMBL" id="QOY38455.2"/>
    </source>
</evidence>
<dbReference type="Gene3D" id="1.10.260.40">
    <property type="entry name" value="lambda repressor-like DNA-binding domains"/>
    <property type="match status" value="1"/>
</dbReference>
<dbReference type="PROSITE" id="PS50943">
    <property type="entry name" value="HTH_CROC1"/>
    <property type="match status" value="1"/>
</dbReference>
<accession>A0A7S7LCN1</accession>
<dbReference type="Pfam" id="PF01381">
    <property type="entry name" value="HTH_3"/>
    <property type="match status" value="1"/>
</dbReference>
<protein>
    <submittedName>
        <fullName evidence="1">Helix-turn-helix transcriptional regulator</fullName>
    </submittedName>
</protein>
<dbReference type="KEGG" id="aia:AWH56_001665"/>
<dbReference type="SUPFAM" id="SSF47413">
    <property type="entry name" value="lambda repressor-like DNA-binding domains"/>
    <property type="match status" value="1"/>
</dbReference>
<gene>
    <name evidence="1" type="ORF">AWH56_001665</name>
</gene>
<proteinExistence type="predicted"/>
<dbReference type="InterPro" id="IPR010982">
    <property type="entry name" value="Lambda_DNA-bd_dom_sf"/>
</dbReference>
<evidence type="ECO:0000313" key="2">
    <source>
        <dbReference type="Proteomes" id="UP000180175"/>
    </source>
</evidence>
<name>A0A7S7LCN1_9BACI</name>
<organism evidence="1 2">
    <name type="scientific">Anaerobacillus isosaccharinicus</name>
    <dbReference type="NCBI Taxonomy" id="1532552"/>
    <lineage>
        <taxon>Bacteria</taxon>
        <taxon>Bacillati</taxon>
        <taxon>Bacillota</taxon>
        <taxon>Bacilli</taxon>
        <taxon>Bacillales</taxon>
        <taxon>Bacillaceae</taxon>
        <taxon>Anaerobacillus</taxon>
    </lineage>
</organism>
<dbReference type="CDD" id="cd00093">
    <property type="entry name" value="HTH_XRE"/>
    <property type="match status" value="1"/>
</dbReference>
<dbReference type="EMBL" id="CP063356">
    <property type="protein sequence ID" value="QOY38455.2"/>
    <property type="molecule type" value="Genomic_DNA"/>
</dbReference>
<dbReference type="AlphaFoldDB" id="A0A7S7LCN1"/>
<dbReference type="InterPro" id="IPR001387">
    <property type="entry name" value="Cro/C1-type_HTH"/>
</dbReference>